<organism evidence="1 2">
    <name type="scientific">Thalassotalea fonticola</name>
    <dbReference type="NCBI Taxonomy" id="3065649"/>
    <lineage>
        <taxon>Bacteria</taxon>
        <taxon>Pseudomonadati</taxon>
        <taxon>Pseudomonadota</taxon>
        <taxon>Gammaproteobacteria</taxon>
        <taxon>Alteromonadales</taxon>
        <taxon>Colwelliaceae</taxon>
        <taxon>Thalassotalea</taxon>
    </lineage>
</organism>
<protein>
    <submittedName>
        <fullName evidence="1">Uncharacterized protein</fullName>
    </submittedName>
</protein>
<accession>A0ABZ0GR97</accession>
<evidence type="ECO:0000313" key="2">
    <source>
        <dbReference type="Proteomes" id="UP001301442"/>
    </source>
</evidence>
<evidence type="ECO:0000313" key="1">
    <source>
        <dbReference type="EMBL" id="WOH38462.1"/>
    </source>
</evidence>
<name>A0ABZ0GR97_9GAMM</name>
<proteinExistence type="predicted"/>
<dbReference type="Proteomes" id="UP001301442">
    <property type="component" value="Chromosome"/>
</dbReference>
<dbReference type="RefSeq" id="WP_348397232.1">
    <property type="nucleotide sequence ID" value="NZ_CP136600.1"/>
</dbReference>
<reference evidence="1 2" key="1">
    <citation type="submission" date="2023-09" db="EMBL/GenBank/DDBJ databases">
        <authorList>
            <person name="Qi X."/>
        </authorList>
    </citation>
    <scope>NUCLEOTIDE SEQUENCE [LARGE SCALE GENOMIC DNA]</scope>
    <source>
        <strain evidence="1 2">S1-1</strain>
    </source>
</reference>
<gene>
    <name evidence="1" type="ORF">RI844_04360</name>
</gene>
<sequence length="390" mass="44936">MLLPLAASADDFELSGKIGFEQRYFAEQGQYDGQLEHSQASIFVEPELYWGWNEGSDTLTFKPFYRQDEYDDERSHADIRELSYIHASDNWELRAGIRKEFWGVTEFQHLVDVINQTDGVEDTDGEDKLGQLMLNLSLVKDWGIIDMYLLPGFRERTFVGQESRLRGPVTVDNHNIRYESSAEDNHLDVAMRWSHTIGAFDLGSYWFHGTNREPILTPVTEGNKVVLNQYYNQMDQFGVDLQATINDWLWKFETIYRTTDDDDFWATQAGFEYTFIGVFDSNADVGLLTEYGWDSRGEGDENSPGANIQDDIFLGSRLAFNDMQSSEMLIGFGADLEHNAFSFLIEGNRRFGENVKISLDLRLLQSTNSTDQLYVIKDDDHIQLAAEYYF</sequence>
<dbReference type="EMBL" id="CP136600">
    <property type="protein sequence ID" value="WOH38462.1"/>
    <property type="molecule type" value="Genomic_DNA"/>
</dbReference>
<keyword evidence="2" id="KW-1185">Reference proteome</keyword>